<keyword evidence="2" id="KW-1185">Reference proteome</keyword>
<protein>
    <submittedName>
        <fullName evidence="1">Uncharacterized protein</fullName>
    </submittedName>
</protein>
<sequence length="84" mass="9039">MTNASAMGPDQVLGEAPEKVKCVDTVHGSVDTRPSLQKTQLPDWDSVSTQPVAVSTLDPASRRPILRKWDSVSTHSVVVSTHSD</sequence>
<name>A0A843W8M8_COLES</name>
<accession>A0A843W8M8</accession>
<proteinExistence type="predicted"/>
<evidence type="ECO:0000313" key="2">
    <source>
        <dbReference type="Proteomes" id="UP000652761"/>
    </source>
</evidence>
<reference evidence="1" key="1">
    <citation type="submission" date="2017-07" db="EMBL/GenBank/DDBJ databases">
        <title>Taro Niue Genome Assembly and Annotation.</title>
        <authorList>
            <person name="Atibalentja N."/>
            <person name="Keating K."/>
            <person name="Fields C.J."/>
        </authorList>
    </citation>
    <scope>NUCLEOTIDE SEQUENCE</scope>
    <source>
        <strain evidence="1">Niue_2</strain>
        <tissue evidence="1">Leaf</tissue>
    </source>
</reference>
<organism evidence="1 2">
    <name type="scientific">Colocasia esculenta</name>
    <name type="common">Wild taro</name>
    <name type="synonym">Arum esculentum</name>
    <dbReference type="NCBI Taxonomy" id="4460"/>
    <lineage>
        <taxon>Eukaryota</taxon>
        <taxon>Viridiplantae</taxon>
        <taxon>Streptophyta</taxon>
        <taxon>Embryophyta</taxon>
        <taxon>Tracheophyta</taxon>
        <taxon>Spermatophyta</taxon>
        <taxon>Magnoliopsida</taxon>
        <taxon>Liliopsida</taxon>
        <taxon>Araceae</taxon>
        <taxon>Aroideae</taxon>
        <taxon>Colocasieae</taxon>
        <taxon>Colocasia</taxon>
    </lineage>
</organism>
<evidence type="ECO:0000313" key="1">
    <source>
        <dbReference type="EMBL" id="MQM03308.1"/>
    </source>
</evidence>
<comment type="caution">
    <text evidence="1">The sequence shown here is derived from an EMBL/GenBank/DDBJ whole genome shotgun (WGS) entry which is preliminary data.</text>
</comment>
<gene>
    <name evidence="1" type="ORF">Taro_036089</name>
</gene>
<dbReference type="Proteomes" id="UP000652761">
    <property type="component" value="Unassembled WGS sequence"/>
</dbReference>
<dbReference type="AlphaFoldDB" id="A0A843W8M8"/>
<dbReference type="EMBL" id="NMUH01003010">
    <property type="protein sequence ID" value="MQM03308.1"/>
    <property type="molecule type" value="Genomic_DNA"/>
</dbReference>